<dbReference type="PANTHER" id="PTHR33452">
    <property type="entry name" value="OXIDOREDUCTASE CATD-RELATED"/>
    <property type="match status" value="1"/>
</dbReference>
<proteinExistence type="inferred from homology"/>
<evidence type="ECO:0000313" key="9">
    <source>
        <dbReference type="Proteomes" id="UP000316225"/>
    </source>
</evidence>
<keyword evidence="9" id="KW-1185">Reference proteome</keyword>
<feature type="transmembrane region" description="Helical" evidence="7">
    <location>
        <begin position="161"/>
        <end position="179"/>
    </location>
</feature>
<sequence length="191" mass="20539">MRTSSSETNLIIPQLDSFYRSFAEPLAFLALRVSVGALMVVEGWPKINDPTGMAGFVEALGFHPGWLWSSILAVLQFAGGIMLILGLLTRPIALALGFMLAFTLWFHLTTPYGATILTPEGIAAVQANAQLLTGSAQAPLLNLPADGGASFLHQVQFKANGFSFLWTIATFVFAAYGAGRISVDRMLGREF</sequence>
<organism evidence="8 9">
    <name type="scientific">Paracoccus sulfuroxidans</name>
    <dbReference type="NCBI Taxonomy" id="384678"/>
    <lineage>
        <taxon>Bacteria</taxon>
        <taxon>Pseudomonadati</taxon>
        <taxon>Pseudomonadota</taxon>
        <taxon>Alphaproteobacteria</taxon>
        <taxon>Rhodobacterales</taxon>
        <taxon>Paracoccaceae</taxon>
        <taxon>Paracoccus</taxon>
    </lineage>
</organism>
<comment type="caution">
    <text evidence="8">The sequence shown here is derived from an EMBL/GenBank/DDBJ whole genome shotgun (WGS) entry which is preliminary data.</text>
</comment>
<evidence type="ECO:0000256" key="7">
    <source>
        <dbReference type="SAM" id="Phobius"/>
    </source>
</evidence>
<evidence type="ECO:0000256" key="6">
    <source>
        <dbReference type="ARBA" id="ARBA00023136"/>
    </source>
</evidence>
<evidence type="ECO:0000256" key="5">
    <source>
        <dbReference type="ARBA" id="ARBA00022989"/>
    </source>
</evidence>
<feature type="transmembrane region" description="Helical" evidence="7">
    <location>
        <begin position="26"/>
        <end position="45"/>
    </location>
</feature>
<dbReference type="InterPro" id="IPR032808">
    <property type="entry name" value="DoxX"/>
</dbReference>
<keyword evidence="5 7" id="KW-1133">Transmembrane helix</keyword>
<dbReference type="EMBL" id="VLKU01000001">
    <property type="protein sequence ID" value="TWI38256.1"/>
    <property type="molecule type" value="Genomic_DNA"/>
</dbReference>
<comment type="subcellular location">
    <subcellularLocation>
        <location evidence="1">Cell membrane</location>
        <topology evidence="1">Multi-pass membrane protein</topology>
    </subcellularLocation>
</comment>
<evidence type="ECO:0000256" key="3">
    <source>
        <dbReference type="ARBA" id="ARBA00022475"/>
    </source>
</evidence>
<name>A0A562P2P2_9RHOB</name>
<keyword evidence="3" id="KW-1003">Cell membrane</keyword>
<dbReference type="Pfam" id="PF07681">
    <property type="entry name" value="DoxX"/>
    <property type="match status" value="1"/>
</dbReference>
<dbReference type="OrthoDB" id="5398343at2"/>
<protein>
    <submittedName>
        <fullName evidence="8">Putative oxidoreductase</fullName>
    </submittedName>
</protein>
<accession>A0A562P2P2</accession>
<dbReference type="AlphaFoldDB" id="A0A562P2P2"/>
<feature type="transmembrane region" description="Helical" evidence="7">
    <location>
        <begin position="65"/>
        <end position="85"/>
    </location>
</feature>
<evidence type="ECO:0000256" key="4">
    <source>
        <dbReference type="ARBA" id="ARBA00022692"/>
    </source>
</evidence>
<comment type="similarity">
    <text evidence="2">Belongs to the DoxX family.</text>
</comment>
<dbReference type="RefSeq" id="WP_145396025.1">
    <property type="nucleotide sequence ID" value="NZ_VLKU01000001.1"/>
</dbReference>
<dbReference type="GO" id="GO:0005886">
    <property type="term" value="C:plasma membrane"/>
    <property type="evidence" value="ECO:0007669"/>
    <property type="project" value="UniProtKB-SubCell"/>
</dbReference>
<evidence type="ECO:0000256" key="2">
    <source>
        <dbReference type="ARBA" id="ARBA00006679"/>
    </source>
</evidence>
<evidence type="ECO:0000313" key="8">
    <source>
        <dbReference type="EMBL" id="TWI38256.1"/>
    </source>
</evidence>
<dbReference type="Proteomes" id="UP000316225">
    <property type="component" value="Unassembled WGS sequence"/>
</dbReference>
<reference evidence="8 9" key="1">
    <citation type="journal article" date="2015" name="Stand. Genomic Sci.">
        <title>Genomic Encyclopedia of Bacterial and Archaeal Type Strains, Phase III: the genomes of soil and plant-associated and newly described type strains.</title>
        <authorList>
            <person name="Whitman W.B."/>
            <person name="Woyke T."/>
            <person name="Klenk H.P."/>
            <person name="Zhou Y."/>
            <person name="Lilburn T.G."/>
            <person name="Beck B.J."/>
            <person name="De Vos P."/>
            <person name="Vandamme P."/>
            <person name="Eisen J.A."/>
            <person name="Garrity G."/>
            <person name="Hugenholtz P."/>
            <person name="Kyrpides N.C."/>
        </authorList>
    </citation>
    <scope>NUCLEOTIDE SEQUENCE [LARGE SCALE GENOMIC DNA]</scope>
    <source>
        <strain evidence="8 9">CGMCC 1.5364</strain>
    </source>
</reference>
<dbReference type="PANTHER" id="PTHR33452:SF1">
    <property type="entry name" value="INNER MEMBRANE PROTEIN YPHA-RELATED"/>
    <property type="match status" value="1"/>
</dbReference>
<gene>
    <name evidence="8" type="ORF">IQ24_00394</name>
</gene>
<feature type="transmembrane region" description="Helical" evidence="7">
    <location>
        <begin position="92"/>
        <end position="108"/>
    </location>
</feature>
<keyword evidence="6 7" id="KW-0472">Membrane</keyword>
<keyword evidence="4 7" id="KW-0812">Transmembrane</keyword>
<evidence type="ECO:0000256" key="1">
    <source>
        <dbReference type="ARBA" id="ARBA00004651"/>
    </source>
</evidence>
<dbReference type="InterPro" id="IPR051907">
    <property type="entry name" value="DoxX-like_oxidoreductase"/>
</dbReference>